<dbReference type="UniPathway" id="UPA00299"/>
<dbReference type="PANTHER" id="PTHR43768">
    <property type="entry name" value="TREHALOSE 6-PHOSPHATE PHOSPHATASE"/>
    <property type="match status" value="1"/>
</dbReference>
<sequence>MGLPVSINENGYRSWLKKHPSALDTFDDMIVTAKGKKIVVFLDYDGTLSNIVPNPDEAFMTNKMRKVVSEVARCFPTAIISGRSRDKVYEFVKLDDIYYAGSHGLDIAAPFQCVGDPNIQNGFVDKNGDEIVLFQPAQKYQPSINMILNVLKEETQRIKGVLIENNKFCVSVHFRHVSDKDFPVLEELVKSVVHDLGEFRLSKGKKVFEIRPDIEWDKGHALEYLLKTLGYENSNDVLPIYLGDDRTDEDAFKAIKNRGKGYSIVVSSTPKDTMASYSLRSPCDVKRFLSRLVSWKKSSS</sequence>
<comment type="function">
    <text evidence="7">Removes the phosphate from trehalose 6-phosphate to produce free trehalose. Trehalose accumulation in plant may improve abiotic stress tolerance.</text>
</comment>
<dbReference type="NCBIfam" id="TIGR01484">
    <property type="entry name" value="HAD-SF-IIB"/>
    <property type="match status" value="1"/>
</dbReference>
<evidence type="ECO:0000256" key="1">
    <source>
        <dbReference type="ARBA" id="ARBA00000500"/>
    </source>
</evidence>
<dbReference type="PANTHER" id="PTHR43768:SF24">
    <property type="entry name" value="TREHALOSE 6-PHOSPHATE PHOSPHATASE"/>
    <property type="match status" value="1"/>
</dbReference>
<evidence type="ECO:0000313" key="10">
    <source>
        <dbReference type="Proteomes" id="UP000245207"/>
    </source>
</evidence>
<evidence type="ECO:0000256" key="6">
    <source>
        <dbReference type="ARBA" id="ARBA00023016"/>
    </source>
</evidence>
<dbReference type="InterPro" id="IPR023214">
    <property type="entry name" value="HAD_sf"/>
</dbReference>
<comment type="pathway">
    <text evidence="3 8">Glycan biosynthesis; trehalose biosynthesis.</text>
</comment>
<comment type="caution">
    <text evidence="9">The sequence shown here is derived from an EMBL/GenBank/DDBJ whole genome shotgun (WGS) entry which is preliminary data.</text>
</comment>
<name>A0A2U1N3P8_ARTAN</name>
<comment type="similarity">
    <text evidence="4 8">Belongs to the trehalose phosphatase family.</text>
</comment>
<dbReference type="AlphaFoldDB" id="A0A2U1N3P8"/>
<keyword evidence="5 8" id="KW-0378">Hydrolase</keyword>
<evidence type="ECO:0000256" key="5">
    <source>
        <dbReference type="ARBA" id="ARBA00022801"/>
    </source>
</evidence>
<dbReference type="GO" id="GO:0005992">
    <property type="term" value="P:trehalose biosynthetic process"/>
    <property type="evidence" value="ECO:0007669"/>
    <property type="project" value="UniProtKB-UniPathway"/>
</dbReference>
<reference evidence="9 10" key="1">
    <citation type="journal article" date="2018" name="Mol. Plant">
        <title>The genome of Artemisia annua provides insight into the evolution of Asteraceae family and artemisinin biosynthesis.</title>
        <authorList>
            <person name="Shen Q."/>
            <person name="Zhang L."/>
            <person name="Liao Z."/>
            <person name="Wang S."/>
            <person name="Yan T."/>
            <person name="Shi P."/>
            <person name="Liu M."/>
            <person name="Fu X."/>
            <person name="Pan Q."/>
            <person name="Wang Y."/>
            <person name="Lv Z."/>
            <person name="Lu X."/>
            <person name="Zhang F."/>
            <person name="Jiang W."/>
            <person name="Ma Y."/>
            <person name="Chen M."/>
            <person name="Hao X."/>
            <person name="Li L."/>
            <person name="Tang Y."/>
            <person name="Lv G."/>
            <person name="Zhou Y."/>
            <person name="Sun X."/>
            <person name="Brodelius P.E."/>
            <person name="Rose J.K.C."/>
            <person name="Tang K."/>
        </authorList>
    </citation>
    <scope>NUCLEOTIDE SEQUENCE [LARGE SCALE GENOMIC DNA]</scope>
    <source>
        <strain evidence="10">cv. Huhao1</strain>
        <tissue evidence="9">Leaf</tissue>
    </source>
</reference>
<dbReference type="InterPro" id="IPR044651">
    <property type="entry name" value="OTSB-like"/>
</dbReference>
<evidence type="ECO:0000313" key="9">
    <source>
        <dbReference type="EMBL" id="PWA68150.1"/>
    </source>
</evidence>
<dbReference type="OrthoDB" id="411251at2759"/>
<dbReference type="InterPro" id="IPR003337">
    <property type="entry name" value="Trehalose_PPase"/>
</dbReference>
<accession>A0A2U1N3P8</accession>
<proteinExistence type="inferred from homology"/>
<gene>
    <name evidence="9" type="ORF">CTI12_AA306650</name>
</gene>
<dbReference type="Gene3D" id="3.40.50.1000">
    <property type="entry name" value="HAD superfamily/HAD-like"/>
    <property type="match status" value="2"/>
</dbReference>
<protein>
    <recommendedName>
        <fullName evidence="8">Trehalose 6-phosphate phosphatase</fullName>
        <ecNumber evidence="8">3.1.3.12</ecNumber>
    </recommendedName>
</protein>
<dbReference type="Proteomes" id="UP000245207">
    <property type="component" value="Unassembled WGS sequence"/>
</dbReference>
<evidence type="ECO:0000256" key="8">
    <source>
        <dbReference type="RuleBase" id="RU361117"/>
    </source>
</evidence>
<keyword evidence="10" id="KW-1185">Reference proteome</keyword>
<dbReference type="NCBIfam" id="TIGR00685">
    <property type="entry name" value="T6PP"/>
    <property type="match status" value="1"/>
</dbReference>
<dbReference type="InterPro" id="IPR036412">
    <property type="entry name" value="HAD-like_sf"/>
</dbReference>
<organism evidence="9 10">
    <name type="scientific">Artemisia annua</name>
    <name type="common">Sweet wormwood</name>
    <dbReference type="NCBI Taxonomy" id="35608"/>
    <lineage>
        <taxon>Eukaryota</taxon>
        <taxon>Viridiplantae</taxon>
        <taxon>Streptophyta</taxon>
        <taxon>Embryophyta</taxon>
        <taxon>Tracheophyta</taxon>
        <taxon>Spermatophyta</taxon>
        <taxon>Magnoliopsida</taxon>
        <taxon>eudicotyledons</taxon>
        <taxon>Gunneridae</taxon>
        <taxon>Pentapetalae</taxon>
        <taxon>asterids</taxon>
        <taxon>campanulids</taxon>
        <taxon>Asterales</taxon>
        <taxon>Asteraceae</taxon>
        <taxon>Asteroideae</taxon>
        <taxon>Anthemideae</taxon>
        <taxon>Artemisiinae</taxon>
        <taxon>Artemisia</taxon>
    </lineage>
</organism>
<dbReference type="GO" id="GO:0004805">
    <property type="term" value="F:trehalose-phosphatase activity"/>
    <property type="evidence" value="ECO:0007669"/>
    <property type="project" value="UniProtKB-EC"/>
</dbReference>
<comment type="cofactor">
    <cofactor evidence="2 8">
        <name>a divalent metal cation</name>
        <dbReference type="ChEBI" id="CHEBI:60240"/>
    </cofactor>
</comment>
<dbReference type="EMBL" id="PKPP01003696">
    <property type="protein sequence ID" value="PWA68150.1"/>
    <property type="molecule type" value="Genomic_DNA"/>
</dbReference>
<dbReference type="CDD" id="cd01627">
    <property type="entry name" value="HAD_TPP"/>
    <property type="match status" value="1"/>
</dbReference>
<dbReference type="InterPro" id="IPR006379">
    <property type="entry name" value="HAD-SF_hydro_IIB"/>
</dbReference>
<dbReference type="SUPFAM" id="SSF56784">
    <property type="entry name" value="HAD-like"/>
    <property type="match status" value="1"/>
</dbReference>
<evidence type="ECO:0000256" key="7">
    <source>
        <dbReference type="ARBA" id="ARBA00025274"/>
    </source>
</evidence>
<evidence type="ECO:0000256" key="2">
    <source>
        <dbReference type="ARBA" id="ARBA00001968"/>
    </source>
</evidence>
<dbReference type="FunFam" id="3.40.50.1000:FF:000073">
    <property type="entry name" value="Trehalose 6-phosphate phosphatase"/>
    <property type="match status" value="1"/>
</dbReference>
<dbReference type="STRING" id="35608.A0A2U1N3P8"/>
<dbReference type="Pfam" id="PF02358">
    <property type="entry name" value="Trehalose_PPase"/>
    <property type="match status" value="1"/>
</dbReference>
<dbReference type="EC" id="3.1.3.12" evidence="8"/>
<comment type="catalytic activity">
    <reaction evidence="1 8">
        <text>alpha,alpha-trehalose 6-phosphate + H2O = alpha,alpha-trehalose + phosphate</text>
        <dbReference type="Rhea" id="RHEA:23420"/>
        <dbReference type="ChEBI" id="CHEBI:15377"/>
        <dbReference type="ChEBI" id="CHEBI:16551"/>
        <dbReference type="ChEBI" id="CHEBI:43474"/>
        <dbReference type="ChEBI" id="CHEBI:58429"/>
        <dbReference type="EC" id="3.1.3.12"/>
    </reaction>
</comment>
<evidence type="ECO:0000256" key="4">
    <source>
        <dbReference type="ARBA" id="ARBA00008770"/>
    </source>
</evidence>
<keyword evidence="6" id="KW-0346">Stress response</keyword>
<evidence type="ECO:0000256" key="3">
    <source>
        <dbReference type="ARBA" id="ARBA00005199"/>
    </source>
</evidence>